<keyword evidence="2" id="KW-0732">Signal</keyword>
<protein>
    <submittedName>
        <fullName evidence="3">Uncharacterized protein</fullName>
    </submittedName>
</protein>
<sequence>MHIISILVLIQVSIEIPVVPYAYQIEKNNPGFYFVQSYDGLVVLMTAAGLDSLLNSGAKYVETNCSQMNFQSLKAPLDSMGGIEMGYDYLETGHPPIEDGDSVMEHIENNEDQVFDKLQQPLALSNATTSFLKVKDEDVEEKKQEEDQMFDESSRTNETLEISPNEIKTCDVSHVIPFSTNYVLVFTTEDQNSLKLDKEGEESHQR</sequence>
<name>A0A1J6IL90_NICAT</name>
<dbReference type="EMBL" id="MJEQ01037190">
    <property type="protein sequence ID" value="OIS99642.1"/>
    <property type="molecule type" value="Genomic_DNA"/>
</dbReference>
<proteinExistence type="predicted"/>
<dbReference type="Proteomes" id="UP000187609">
    <property type="component" value="Unassembled WGS sequence"/>
</dbReference>
<gene>
    <name evidence="3" type="ORF">A4A49_26596</name>
</gene>
<keyword evidence="4" id="KW-1185">Reference proteome</keyword>
<comment type="caution">
    <text evidence="3">The sequence shown here is derived from an EMBL/GenBank/DDBJ whole genome shotgun (WGS) entry which is preliminary data.</text>
</comment>
<feature type="region of interest" description="Disordered" evidence="1">
    <location>
        <begin position="137"/>
        <end position="158"/>
    </location>
</feature>
<dbReference type="AlphaFoldDB" id="A0A1J6IL90"/>
<reference evidence="3" key="1">
    <citation type="submission" date="2016-11" db="EMBL/GenBank/DDBJ databases">
        <title>The genome of Nicotiana attenuata.</title>
        <authorList>
            <person name="Xu S."/>
            <person name="Brockmoeller T."/>
            <person name="Gaquerel E."/>
            <person name="Navarro A."/>
            <person name="Kuhl H."/>
            <person name="Gase K."/>
            <person name="Ling Z."/>
            <person name="Zhou W."/>
            <person name="Kreitzer C."/>
            <person name="Stanke M."/>
            <person name="Tang H."/>
            <person name="Lyons E."/>
            <person name="Pandey P."/>
            <person name="Pandey S.P."/>
            <person name="Timmermann B."/>
            <person name="Baldwin I.T."/>
        </authorList>
    </citation>
    <scope>NUCLEOTIDE SEQUENCE [LARGE SCALE GENOMIC DNA]</scope>
    <source>
        <strain evidence="3">UT</strain>
    </source>
</reference>
<evidence type="ECO:0000256" key="2">
    <source>
        <dbReference type="SAM" id="SignalP"/>
    </source>
</evidence>
<evidence type="ECO:0000313" key="4">
    <source>
        <dbReference type="Proteomes" id="UP000187609"/>
    </source>
</evidence>
<feature type="signal peptide" evidence="2">
    <location>
        <begin position="1"/>
        <end position="22"/>
    </location>
</feature>
<dbReference type="Gramene" id="OIS99642">
    <property type="protein sequence ID" value="OIS99642"/>
    <property type="gene ID" value="A4A49_26596"/>
</dbReference>
<accession>A0A1J6IL90</accession>
<evidence type="ECO:0000256" key="1">
    <source>
        <dbReference type="SAM" id="MobiDB-lite"/>
    </source>
</evidence>
<feature type="chain" id="PRO_5012295102" evidence="2">
    <location>
        <begin position="23"/>
        <end position="206"/>
    </location>
</feature>
<evidence type="ECO:0000313" key="3">
    <source>
        <dbReference type="EMBL" id="OIS99642.1"/>
    </source>
</evidence>
<organism evidence="3 4">
    <name type="scientific">Nicotiana attenuata</name>
    <name type="common">Coyote tobacco</name>
    <dbReference type="NCBI Taxonomy" id="49451"/>
    <lineage>
        <taxon>Eukaryota</taxon>
        <taxon>Viridiplantae</taxon>
        <taxon>Streptophyta</taxon>
        <taxon>Embryophyta</taxon>
        <taxon>Tracheophyta</taxon>
        <taxon>Spermatophyta</taxon>
        <taxon>Magnoliopsida</taxon>
        <taxon>eudicotyledons</taxon>
        <taxon>Gunneridae</taxon>
        <taxon>Pentapetalae</taxon>
        <taxon>asterids</taxon>
        <taxon>lamiids</taxon>
        <taxon>Solanales</taxon>
        <taxon>Solanaceae</taxon>
        <taxon>Nicotianoideae</taxon>
        <taxon>Nicotianeae</taxon>
        <taxon>Nicotiana</taxon>
    </lineage>
</organism>
<feature type="compositionally biased region" description="Basic and acidic residues" evidence="1">
    <location>
        <begin position="137"/>
        <end position="146"/>
    </location>
</feature>